<protein>
    <submittedName>
        <fullName evidence="1">11181_t:CDS:1</fullName>
    </submittedName>
</protein>
<evidence type="ECO:0000313" key="2">
    <source>
        <dbReference type="Proteomes" id="UP000789702"/>
    </source>
</evidence>
<proteinExistence type="predicted"/>
<comment type="caution">
    <text evidence="1">The sequence shown here is derived from an EMBL/GenBank/DDBJ whole genome shotgun (WGS) entry which is preliminary data.</text>
</comment>
<dbReference type="EMBL" id="CAJVPU010008950">
    <property type="protein sequence ID" value="CAG8589805.1"/>
    <property type="molecule type" value="Genomic_DNA"/>
</dbReference>
<keyword evidence="2" id="KW-1185">Reference proteome</keyword>
<accession>A0ACA9MGQ1</accession>
<name>A0ACA9MGQ1_9GLOM</name>
<gene>
    <name evidence="1" type="ORF">DHETER_LOCUS6817</name>
</gene>
<reference evidence="1" key="1">
    <citation type="submission" date="2021-06" db="EMBL/GenBank/DDBJ databases">
        <authorList>
            <person name="Kallberg Y."/>
            <person name="Tangrot J."/>
            <person name="Rosling A."/>
        </authorList>
    </citation>
    <scope>NUCLEOTIDE SEQUENCE</scope>
    <source>
        <strain evidence="1">IL203A</strain>
    </source>
</reference>
<sequence>NSVIPLPLPSKGVGLCNNTGVDCFINSTLQCLMHTQPFANFLERNLRCTCSGFCGLRELSILRMCALKARYMIRNRDLHRNLKAIDPCADFYHQNDAFLFLCGLISNQIERCCNSLQSTAAFFDRVFKTTWRNEVICTTCSHKSITYKQEQAIQVGLGKMLIGSVRDWAGPYPLNDYKCDKCNNNTCTQKCNLTRLPEILIIQVKRFRYDRGLQRCIKVNSHMSYNEILDMSEFCVHPGEDARYRLSASIIHVGSSPRSGHYYAYAKTASGWVKFNDSVTTNENTPSTATILSKSEMKINKSPCNTIKHVTKKQFNNVSLNGKVSDGIQPLATESMVSIKTDVTKDLCNNKNSCEIVDAVKSNDNIRSKEPDIIQLETSNVKSISGPIYDSNSPTTSICSKGSNASNTNIIEYGQCRWIVENIPSISFLNGDWKRRFSRNENKPIRKKRRRFKKKYEGIF</sequence>
<organism evidence="1 2">
    <name type="scientific">Dentiscutata heterogama</name>
    <dbReference type="NCBI Taxonomy" id="1316150"/>
    <lineage>
        <taxon>Eukaryota</taxon>
        <taxon>Fungi</taxon>
        <taxon>Fungi incertae sedis</taxon>
        <taxon>Mucoromycota</taxon>
        <taxon>Glomeromycotina</taxon>
        <taxon>Glomeromycetes</taxon>
        <taxon>Diversisporales</taxon>
        <taxon>Gigasporaceae</taxon>
        <taxon>Dentiscutata</taxon>
    </lineage>
</organism>
<feature type="non-terminal residue" evidence="1">
    <location>
        <position position="1"/>
    </location>
</feature>
<evidence type="ECO:0000313" key="1">
    <source>
        <dbReference type="EMBL" id="CAG8589805.1"/>
    </source>
</evidence>
<dbReference type="Proteomes" id="UP000789702">
    <property type="component" value="Unassembled WGS sequence"/>
</dbReference>